<reference evidence="3" key="1">
    <citation type="submission" date="2022-12" db="EMBL/GenBank/DDBJ databases">
        <title>Bacterial isolates from different developmental stages of Nematostella vectensis.</title>
        <authorList>
            <person name="Fraune S."/>
        </authorList>
    </citation>
    <scope>NUCLEOTIDE SEQUENCE</scope>
    <source>
        <strain evidence="3">G21632-S1</strain>
    </source>
</reference>
<evidence type="ECO:0000259" key="2">
    <source>
        <dbReference type="Pfam" id="PF20469"/>
    </source>
</evidence>
<gene>
    <name evidence="3" type="ORF">O4G74_12145</name>
</gene>
<evidence type="ECO:0000259" key="1">
    <source>
        <dbReference type="Pfam" id="PF13175"/>
    </source>
</evidence>
<evidence type="ECO:0000313" key="4">
    <source>
        <dbReference type="Proteomes" id="UP001083770"/>
    </source>
</evidence>
<dbReference type="InterPro" id="IPR034139">
    <property type="entry name" value="TOPRIM_OLD"/>
</dbReference>
<dbReference type="PANTHER" id="PTHR43581">
    <property type="entry name" value="ATP/GTP PHOSPHATASE"/>
    <property type="match status" value="1"/>
</dbReference>
<organism evidence="3 4">
    <name type="scientific">Henriciella marina</name>
    <dbReference type="NCBI Taxonomy" id="453851"/>
    <lineage>
        <taxon>Bacteria</taxon>
        <taxon>Pseudomonadati</taxon>
        <taxon>Pseudomonadota</taxon>
        <taxon>Alphaproteobacteria</taxon>
        <taxon>Hyphomonadales</taxon>
        <taxon>Hyphomonadaceae</taxon>
        <taxon>Henriciella</taxon>
    </lineage>
</organism>
<accession>A0ABT4LWQ4</accession>
<evidence type="ECO:0000313" key="3">
    <source>
        <dbReference type="EMBL" id="MCZ4298810.1"/>
    </source>
</evidence>
<protein>
    <submittedName>
        <fullName evidence="3">AAA family ATPase</fullName>
    </submittedName>
</protein>
<dbReference type="InterPro" id="IPR027417">
    <property type="entry name" value="P-loop_NTPase"/>
</dbReference>
<dbReference type="CDD" id="cd01026">
    <property type="entry name" value="TOPRIM_OLD"/>
    <property type="match status" value="1"/>
</dbReference>
<proteinExistence type="predicted"/>
<dbReference type="Gene3D" id="3.40.50.300">
    <property type="entry name" value="P-loop containing nucleotide triphosphate hydrolases"/>
    <property type="match status" value="1"/>
</dbReference>
<dbReference type="RefSeq" id="WP_269402875.1">
    <property type="nucleotide sequence ID" value="NZ_JAPWGW010000004.1"/>
</dbReference>
<dbReference type="InterPro" id="IPR051396">
    <property type="entry name" value="Bact_Antivir_Def_Nuclease"/>
</dbReference>
<comment type="caution">
    <text evidence="3">The sequence shown here is derived from an EMBL/GenBank/DDBJ whole genome shotgun (WGS) entry which is preliminary data.</text>
</comment>
<dbReference type="Pfam" id="PF13175">
    <property type="entry name" value="AAA_15"/>
    <property type="match status" value="1"/>
</dbReference>
<dbReference type="PANTHER" id="PTHR43581:SF4">
    <property type="entry name" value="ATP_GTP PHOSPHATASE"/>
    <property type="match status" value="1"/>
</dbReference>
<dbReference type="Pfam" id="PF20469">
    <property type="entry name" value="OLD-like_TOPRIM"/>
    <property type="match status" value="1"/>
</dbReference>
<feature type="domain" description="Endonuclease GajA/Old nuclease/RecF-like AAA" evidence="1">
    <location>
        <begin position="1"/>
        <end position="50"/>
    </location>
</feature>
<dbReference type="Proteomes" id="UP001083770">
    <property type="component" value="Unassembled WGS sequence"/>
</dbReference>
<sequence length="531" mass="59743">MTISRVIIENYRCLRKTDLQFSDGLNILIGDNETGKSSVLEAINLCLTGQIRRRDASYELHPYLFNKQAIDDYVAALRKGLKPAPPKILIEIYFNDSPDLAEAKGTNNSLNLDCPGLKISIGLDEEHFSEEYAAYIEHKDRVSTIPVEYFKIDWFNFAHDPVSTRSKPLRPALIDPSSLTNAYAANRYVLDLARDFLNRKQKADLALSFRHLREVFQEDDSVRSINDQLLEHKGEISDRSLSVALDLSAKTSWERNVTPHLDDIPLGLVGKGEQTAIKIKLALAANDACDLLLIEEPETHQSHGNLCRLIEYISDRSNHKQLILTTHSSFVLNKLGIDAAIMFNGRTGLRLNNLSESTRDYFMKLPGHDTLRMVLAKKSILVEGPSDELIVQKAYRQSHGKSALADGVEIISVRSLAFKRFLEIAAKLQLAVSVVTDNDGNVEALKNKYSEYNGNPTIRICFSENEKLRTLEPQLVDINDIEIFNAALKRNFENKQQILKYLISNKADAALALFETEQALTLPTYIADAVQ</sequence>
<keyword evidence="4" id="KW-1185">Reference proteome</keyword>
<feature type="domain" description="OLD protein-like TOPRIM" evidence="2">
    <location>
        <begin position="375"/>
        <end position="439"/>
    </location>
</feature>
<dbReference type="SUPFAM" id="SSF52540">
    <property type="entry name" value="P-loop containing nucleoside triphosphate hydrolases"/>
    <property type="match status" value="1"/>
</dbReference>
<name>A0ABT4LWQ4_9PROT</name>
<dbReference type="EMBL" id="JAPWGW010000004">
    <property type="protein sequence ID" value="MCZ4298810.1"/>
    <property type="molecule type" value="Genomic_DNA"/>
</dbReference>
<dbReference type="InterPro" id="IPR041685">
    <property type="entry name" value="AAA_GajA/Old/RecF-like"/>
</dbReference>